<dbReference type="SUPFAM" id="SSF48498">
    <property type="entry name" value="Tetracyclin repressor-like, C-terminal domain"/>
    <property type="match status" value="1"/>
</dbReference>
<gene>
    <name evidence="3" type="ORF">SAMN05444170_0788</name>
</gene>
<keyword evidence="4" id="KW-1185">Reference proteome</keyword>
<evidence type="ECO:0000256" key="1">
    <source>
        <dbReference type="SAM" id="MobiDB-lite"/>
    </source>
</evidence>
<dbReference type="InterPro" id="IPR036271">
    <property type="entry name" value="Tet_transcr_reg_TetR-rel_C_sf"/>
</dbReference>
<dbReference type="Pfam" id="PF17932">
    <property type="entry name" value="TetR_C_24"/>
    <property type="match status" value="1"/>
</dbReference>
<evidence type="ECO:0000259" key="2">
    <source>
        <dbReference type="Pfam" id="PF17932"/>
    </source>
</evidence>
<reference evidence="4" key="1">
    <citation type="submission" date="2016-11" db="EMBL/GenBank/DDBJ databases">
        <authorList>
            <person name="Varghese N."/>
            <person name="Submissions S."/>
        </authorList>
    </citation>
    <scope>NUCLEOTIDE SEQUENCE [LARGE SCALE GENOMIC DNA]</scope>
    <source>
        <strain evidence="4">GAS401</strain>
    </source>
</reference>
<protein>
    <recommendedName>
        <fullName evidence="2">HTH-type transcriptional repressor KstR2 C-terminal domain-containing protein</fullName>
    </recommendedName>
</protein>
<evidence type="ECO:0000313" key="4">
    <source>
        <dbReference type="Proteomes" id="UP000184096"/>
    </source>
</evidence>
<dbReference type="AlphaFoldDB" id="A0A1M7T4X3"/>
<dbReference type="Proteomes" id="UP000184096">
    <property type="component" value="Chromosome I"/>
</dbReference>
<name>A0A1M7T4X3_9BRAD</name>
<organism evidence="3 4">
    <name type="scientific">Bradyrhizobium erythrophlei</name>
    <dbReference type="NCBI Taxonomy" id="1437360"/>
    <lineage>
        <taxon>Bacteria</taxon>
        <taxon>Pseudomonadati</taxon>
        <taxon>Pseudomonadota</taxon>
        <taxon>Alphaproteobacteria</taxon>
        <taxon>Hyphomicrobiales</taxon>
        <taxon>Nitrobacteraceae</taxon>
        <taxon>Bradyrhizobium</taxon>
    </lineage>
</organism>
<accession>A0A1M7T4X3</accession>
<dbReference type="InterPro" id="IPR041490">
    <property type="entry name" value="KstR2_TetR_C"/>
</dbReference>
<dbReference type="EMBL" id="LT670849">
    <property type="protein sequence ID" value="SHN65789.1"/>
    <property type="molecule type" value="Genomic_DNA"/>
</dbReference>
<feature type="region of interest" description="Disordered" evidence="1">
    <location>
        <begin position="1"/>
        <end position="24"/>
    </location>
</feature>
<sequence length="181" mass="20588">MGRLQVRSENREAPFPRPLQSQKADIRRKKDVVCFGPMATSATRKKRPLLAAEMPTEIRQKFDHGRRRVLDLNTRLIQNGIDAGELRRLDARTAALAILGIASWTSWWYSPTGRKSPEELAAVLLDVAFNGISLRSKHWFREKCRSCETGRAGHPNLHHAFLPQAAAVMLPIRPCQLFLQR</sequence>
<feature type="domain" description="HTH-type transcriptional repressor KstR2 C-terminal" evidence="2">
    <location>
        <begin position="53"/>
        <end position="132"/>
    </location>
</feature>
<proteinExistence type="predicted"/>
<evidence type="ECO:0000313" key="3">
    <source>
        <dbReference type="EMBL" id="SHN65789.1"/>
    </source>
</evidence>
<dbReference type="Gene3D" id="1.10.357.10">
    <property type="entry name" value="Tetracycline Repressor, domain 2"/>
    <property type="match status" value="1"/>
</dbReference>
<feature type="compositionally biased region" description="Basic and acidic residues" evidence="1">
    <location>
        <begin position="1"/>
        <end position="14"/>
    </location>
</feature>